<accession>A0A2J8A3R5</accession>
<comment type="caution">
    <text evidence="2">The sequence shown here is derived from an EMBL/GenBank/DDBJ whole genome shotgun (WGS) entry which is preliminary data.</text>
</comment>
<feature type="compositionally biased region" description="Low complexity" evidence="1">
    <location>
        <begin position="366"/>
        <end position="392"/>
    </location>
</feature>
<feature type="region of interest" description="Disordered" evidence="1">
    <location>
        <begin position="761"/>
        <end position="799"/>
    </location>
</feature>
<feature type="region of interest" description="Disordered" evidence="1">
    <location>
        <begin position="366"/>
        <end position="400"/>
    </location>
</feature>
<proteinExistence type="predicted"/>
<feature type="compositionally biased region" description="Gly residues" evidence="1">
    <location>
        <begin position="775"/>
        <end position="784"/>
    </location>
</feature>
<feature type="compositionally biased region" description="Low complexity" evidence="1">
    <location>
        <begin position="900"/>
        <end position="909"/>
    </location>
</feature>
<evidence type="ECO:0000313" key="3">
    <source>
        <dbReference type="Proteomes" id="UP000236333"/>
    </source>
</evidence>
<dbReference type="Proteomes" id="UP000236333">
    <property type="component" value="Unassembled WGS sequence"/>
</dbReference>
<dbReference type="InterPro" id="IPR053137">
    <property type="entry name" value="NLR-like"/>
</dbReference>
<protein>
    <submittedName>
        <fullName evidence="2">Uncharacterized protein</fullName>
    </submittedName>
</protein>
<dbReference type="Gene3D" id="1.25.40.10">
    <property type="entry name" value="Tetratricopeptide repeat domain"/>
    <property type="match status" value="2"/>
</dbReference>
<feature type="region of interest" description="Disordered" evidence="1">
    <location>
        <begin position="97"/>
        <end position="119"/>
    </location>
</feature>
<feature type="region of interest" description="Disordered" evidence="1">
    <location>
        <begin position="322"/>
        <end position="345"/>
    </location>
</feature>
<evidence type="ECO:0000313" key="2">
    <source>
        <dbReference type="EMBL" id="PNH07169.1"/>
    </source>
</evidence>
<feature type="region of interest" description="Disordered" evidence="1">
    <location>
        <begin position="724"/>
        <end position="743"/>
    </location>
</feature>
<organism evidence="2 3">
    <name type="scientific">Tetrabaena socialis</name>
    <dbReference type="NCBI Taxonomy" id="47790"/>
    <lineage>
        <taxon>Eukaryota</taxon>
        <taxon>Viridiplantae</taxon>
        <taxon>Chlorophyta</taxon>
        <taxon>core chlorophytes</taxon>
        <taxon>Chlorophyceae</taxon>
        <taxon>CS clade</taxon>
        <taxon>Chlamydomonadales</taxon>
        <taxon>Tetrabaenaceae</taxon>
        <taxon>Tetrabaena</taxon>
    </lineage>
</organism>
<gene>
    <name evidence="2" type="ORF">TSOC_006383</name>
</gene>
<feature type="compositionally biased region" description="Low complexity" evidence="1">
    <location>
        <begin position="761"/>
        <end position="774"/>
    </location>
</feature>
<feature type="compositionally biased region" description="Low complexity" evidence="1">
    <location>
        <begin position="97"/>
        <end position="106"/>
    </location>
</feature>
<name>A0A2J8A3R5_9CHLO</name>
<dbReference type="InterPro" id="IPR011990">
    <property type="entry name" value="TPR-like_helical_dom_sf"/>
</dbReference>
<dbReference type="OrthoDB" id="550181at2759"/>
<keyword evidence="3" id="KW-1185">Reference proteome</keyword>
<reference evidence="2 3" key="1">
    <citation type="journal article" date="2017" name="Mol. Biol. Evol.">
        <title>The 4-celled Tetrabaena socialis nuclear genome reveals the essential components for genetic control of cell number at the origin of multicellularity in the volvocine lineage.</title>
        <authorList>
            <person name="Featherston J."/>
            <person name="Arakaki Y."/>
            <person name="Hanschen E.R."/>
            <person name="Ferris P.J."/>
            <person name="Michod R.E."/>
            <person name="Olson B.J.S.C."/>
            <person name="Nozaki H."/>
            <person name="Durand P.M."/>
        </authorList>
    </citation>
    <scope>NUCLEOTIDE SEQUENCE [LARGE SCALE GENOMIC DNA]</scope>
    <source>
        <strain evidence="2 3">NIES-571</strain>
    </source>
</reference>
<feature type="compositionally biased region" description="Low complexity" evidence="1">
    <location>
        <begin position="734"/>
        <end position="743"/>
    </location>
</feature>
<feature type="region of interest" description="Disordered" evidence="1">
    <location>
        <begin position="184"/>
        <end position="218"/>
    </location>
</feature>
<dbReference type="PANTHER" id="PTHR46082:SF6">
    <property type="entry name" value="AAA+ ATPASE DOMAIN-CONTAINING PROTEIN-RELATED"/>
    <property type="match status" value="1"/>
</dbReference>
<evidence type="ECO:0000256" key="1">
    <source>
        <dbReference type="SAM" id="MobiDB-lite"/>
    </source>
</evidence>
<feature type="region of interest" description="Disordered" evidence="1">
    <location>
        <begin position="691"/>
        <end position="718"/>
    </location>
</feature>
<feature type="compositionally biased region" description="Low complexity" evidence="1">
    <location>
        <begin position="864"/>
        <end position="890"/>
    </location>
</feature>
<dbReference type="PANTHER" id="PTHR46082">
    <property type="entry name" value="ATP/GTP-BINDING PROTEIN-RELATED"/>
    <property type="match status" value="1"/>
</dbReference>
<sequence>MQRRQQDKPTAAGTGIKLSWLVTGFHASLQTLETNPSVGAVVAGMVLPAGPFLPPDSRGPATLLVLVHPTCPWLLFMRALLAHVHTDLKRALLAGGASPASPAAGASQGGWRAQGAEPEPSYHSTYLHLEFLTSDLHASGGAWALHADRGTAPQSVPVLLVLDPAGAVFTDPRALRAVQHAAALATPPHTGRSRDQPDPTATAPSRELERPPPRPPLQLASCLAPADWPRLVAAVSRLLAAPDADAAVDAGGEDVARRGAVLDAVLEAARLQHAAFAPLLATLSGAGDCPLGADGCVRPPAAREAQPSASTLPVLPLLPGQARAQALGPGPDAGPASRSTGPESMCAMPRVSRAAAAGPVAAAPAAASPQHARAPSSPALPAAADAGPAACAERSDAAGGGGVLMTRRSRSMSSALDAEQAAARERLLAARLAASYEAAEAEAAAAAAARRPSEGALALGGLGAGPGARALSGSTCRISASSLQLPYAGVRGPAPGPARIPALGGGPAASSLPLGGGSGSPVSLVPYAFEAARRYAALLEGVGLWAAAGAALEACVGGVSERWGQRSAQMAALRSQLGRLQQLQGLHKAAEVSWRQALEALERCSGPDSPPALLATVALAGVLACLKRPVGQDPEQLLRSSLSALDAQLGPAAAETLEARRALAAHVAAGGRWAEAEVLYQSLLLSVEEAEAQQAQREQDRPPYPQQQQPAAAQGSLSDRQQLLPRLPVPPAPAAGAHRAPSRLSSRQLLAAAALQAGGESAAAPGLWRSDSGTGALGGGGDAGSGASARRVGRSDSRARVAWARDLEVTAEGPAANTGAPSGVRPPYGQAGASAGGGDEVRRAPARHPSIRLPPVAGLPQLKPASPMSPQTPAAAAAPPSAAAPTSPHPGGTSPISPHSPLTALIAPPAPLLSSPSAATIALRRSGQPPGPDAAAASLASAAAAASHALTWSGDSAALADVVAAVFREYDDGANPQYDGMHLAGPEGSIGGDLAAMAAVCPRSGACLTAVVYVRRLTDSRALYGRALAAREAGLGRRHPATAELRARYGRHLSAAGEHAEAEAACREALAALAEARVPGEGGGGGRGGGGGGGGAGGRGRLHPAEVGVRCALGAVLAASGPRGLTAALAAWSEAVAAAGALVAAGEMAAADARRLEAIDGLAEALAAEALAQLEAAGGAAAAGTPAAEALARAVDAKRQALDLAGAVCGWQHERALRGWLALGRLHEAGGELGAAEAAYGSACEVALYRHGRLTAATKAVVRNLHRVYLAAGRTADAEVLGHMYRLSGGLLARKA</sequence>
<dbReference type="EMBL" id="PGGS01000194">
    <property type="protein sequence ID" value="PNH07169.1"/>
    <property type="molecule type" value="Genomic_DNA"/>
</dbReference>
<feature type="region of interest" description="Disordered" evidence="1">
    <location>
        <begin position="812"/>
        <end position="909"/>
    </location>
</feature>